<dbReference type="Gene3D" id="1.10.357.10">
    <property type="entry name" value="Tetracycline Repressor, domain 2"/>
    <property type="match status" value="1"/>
</dbReference>
<dbReference type="InterPro" id="IPR050624">
    <property type="entry name" value="HTH-type_Tx_Regulator"/>
</dbReference>
<dbReference type="GO" id="GO:0003677">
    <property type="term" value="F:DNA binding"/>
    <property type="evidence" value="ECO:0007669"/>
    <property type="project" value="UniProtKB-UniRule"/>
</dbReference>
<evidence type="ECO:0000259" key="3">
    <source>
        <dbReference type="PROSITE" id="PS50977"/>
    </source>
</evidence>
<dbReference type="InterPro" id="IPR001647">
    <property type="entry name" value="HTH_TetR"/>
</dbReference>
<gene>
    <name evidence="4" type="ORF">B5C08_06450</name>
</gene>
<dbReference type="SUPFAM" id="SSF46689">
    <property type="entry name" value="Homeodomain-like"/>
    <property type="match status" value="1"/>
</dbReference>
<keyword evidence="1 2" id="KW-0238">DNA-binding</keyword>
<feature type="domain" description="HTH tetR-type" evidence="3">
    <location>
        <begin position="7"/>
        <end position="67"/>
    </location>
</feature>
<dbReference type="Pfam" id="PF14278">
    <property type="entry name" value="TetR_C_8"/>
    <property type="match status" value="1"/>
</dbReference>
<feature type="DNA-binding region" description="H-T-H motif" evidence="2">
    <location>
        <begin position="30"/>
        <end position="49"/>
    </location>
</feature>
<proteinExistence type="predicted"/>
<reference evidence="4 5" key="1">
    <citation type="journal article" date="2017" name="PLoS ONE">
        <title>Development of a real-time PCR for detection of Staphylococcus pseudintermedius using a novel automated comparison of whole-genome sequences.</title>
        <authorList>
            <person name="Verstappen K.M."/>
            <person name="Huijbregts L."/>
            <person name="Spaninks M."/>
            <person name="Wagenaar J.A."/>
            <person name="Fluit A.C."/>
            <person name="Duim B."/>
        </authorList>
    </citation>
    <scope>NUCLEOTIDE SEQUENCE [LARGE SCALE GENOMIC DNA]</scope>
    <source>
        <strain evidence="4 5">215070706401-1</strain>
    </source>
</reference>
<dbReference type="PANTHER" id="PTHR43479:SF16">
    <property type="entry name" value="HTH TETR-TYPE DOMAIN-CONTAINING PROTEIN"/>
    <property type="match status" value="1"/>
</dbReference>
<dbReference type="RefSeq" id="WP_096593540.1">
    <property type="nucleotide sequence ID" value="NZ_MWRM01000007.1"/>
</dbReference>
<dbReference type="Proteomes" id="UP000218335">
    <property type="component" value="Unassembled WGS sequence"/>
</dbReference>
<sequence>MYSATQKRMRQHIIAMMLELLNEKQFNAITIQMICERAEINRSTFYRYFEDKYDLLYYVSLEISESVDNYAHSEAQRPFFYNMLTFMAENKKLFKNIMTTDNRVDIFGDLVKLVSRMMRDDAEQNVENNDPIIRQIREAEHPILMSDFYSSGLIEVLKRWLENDYQIDVEEMATTLEVIFKVDSSENQ</sequence>
<dbReference type="EMBL" id="MWUU01000007">
    <property type="protein sequence ID" value="PCF55285.1"/>
    <property type="molecule type" value="Genomic_DNA"/>
</dbReference>
<dbReference type="InterPro" id="IPR039532">
    <property type="entry name" value="TetR_C_Firmicutes"/>
</dbReference>
<organism evidence="4 5">
    <name type="scientific">Staphylococcus delphini</name>
    <dbReference type="NCBI Taxonomy" id="53344"/>
    <lineage>
        <taxon>Bacteria</taxon>
        <taxon>Bacillati</taxon>
        <taxon>Bacillota</taxon>
        <taxon>Bacilli</taxon>
        <taxon>Bacillales</taxon>
        <taxon>Staphylococcaceae</taxon>
        <taxon>Staphylococcus</taxon>
        <taxon>Staphylococcus intermedius group</taxon>
    </lineage>
</organism>
<comment type="caution">
    <text evidence="4">The sequence shown here is derived from an EMBL/GenBank/DDBJ whole genome shotgun (WGS) entry which is preliminary data.</text>
</comment>
<evidence type="ECO:0000256" key="1">
    <source>
        <dbReference type="ARBA" id="ARBA00023125"/>
    </source>
</evidence>
<evidence type="ECO:0000313" key="4">
    <source>
        <dbReference type="EMBL" id="PCF55285.1"/>
    </source>
</evidence>
<name>A0A2A4GXW7_9STAP</name>
<evidence type="ECO:0000313" key="5">
    <source>
        <dbReference type="Proteomes" id="UP000218335"/>
    </source>
</evidence>
<dbReference type="PROSITE" id="PS50977">
    <property type="entry name" value="HTH_TETR_2"/>
    <property type="match status" value="1"/>
</dbReference>
<accession>A0A2A4GXW7</accession>
<dbReference type="InterPro" id="IPR009057">
    <property type="entry name" value="Homeodomain-like_sf"/>
</dbReference>
<dbReference type="AlphaFoldDB" id="A0A2A4GXW7"/>
<evidence type="ECO:0000256" key="2">
    <source>
        <dbReference type="PROSITE-ProRule" id="PRU00335"/>
    </source>
</evidence>
<dbReference type="PANTHER" id="PTHR43479">
    <property type="entry name" value="ACREF/ENVCD OPERON REPRESSOR-RELATED"/>
    <property type="match status" value="1"/>
</dbReference>
<dbReference type="Pfam" id="PF00440">
    <property type="entry name" value="TetR_N"/>
    <property type="match status" value="1"/>
</dbReference>
<protein>
    <submittedName>
        <fullName evidence="4">TetR family transcriptional regulator</fullName>
    </submittedName>
</protein>